<feature type="compositionally biased region" description="Low complexity" evidence="1">
    <location>
        <begin position="106"/>
        <end position="126"/>
    </location>
</feature>
<keyword evidence="2" id="KW-0472">Membrane</keyword>
<protein>
    <submittedName>
        <fullName evidence="3">Uncharacterized protein</fullName>
    </submittedName>
</protein>
<evidence type="ECO:0000256" key="1">
    <source>
        <dbReference type="SAM" id="MobiDB-lite"/>
    </source>
</evidence>
<dbReference type="AlphaFoldDB" id="A0A4S8LEH6"/>
<evidence type="ECO:0000313" key="3">
    <source>
        <dbReference type="EMBL" id="THU87329.1"/>
    </source>
</evidence>
<feature type="region of interest" description="Disordered" evidence="1">
    <location>
        <begin position="370"/>
        <end position="389"/>
    </location>
</feature>
<name>A0A4S8LEH6_DENBC</name>
<dbReference type="Proteomes" id="UP000297245">
    <property type="component" value="Unassembled WGS sequence"/>
</dbReference>
<gene>
    <name evidence="3" type="ORF">K435DRAFT_969937</name>
</gene>
<reference evidence="3 4" key="1">
    <citation type="journal article" date="2019" name="Nat. Ecol. Evol.">
        <title>Megaphylogeny resolves global patterns of mushroom evolution.</title>
        <authorList>
            <person name="Varga T."/>
            <person name="Krizsan K."/>
            <person name="Foldi C."/>
            <person name="Dima B."/>
            <person name="Sanchez-Garcia M."/>
            <person name="Sanchez-Ramirez S."/>
            <person name="Szollosi G.J."/>
            <person name="Szarkandi J.G."/>
            <person name="Papp V."/>
            <person name="Albert L."/>
            <person name="Andreopoulos W."/>
            <person name="Angelini C."/>
            <person name="Antonin V."/>
            <person name="Barry K.W."/>
            <person name="Bougher N.L."/>
            <person name="Buchanan P."/>
            <person name="Buyck B."/>
            <person name="Bense V."/>
            <person name="Catcheside P."/>
            <person name="Chovatia M."/>
            <person name="Cooper J."/>
            <person name="Damon W."/>
            <person name="Desjardin D."/>
            <person name="Finy P."/>
            <person name="Geml J."/>
            <person name="Haridas S."/>
            <person name="Hughes K."/>
            <person name="Justo A."/>
            <person name="Karasinski D."/>
            <person name="Kautmanova I."/>
            <person name="Kiss B."/>
            <person name="Kocsube S."/>
            <person name="Kotiranta H."/>
            <person name="LaButti K.M."/>
            <person name="Lechner B.E."/>
            <person name="Liimatainen K."/>
            <person name="Lipzen A."/>
            <person name="Lukacs Z."/>
            <person name="Mihaltcheva S."/>
            <person name="Morgado L.N."/>
            <person name="Niskanen T."/>
            <person name="Noordeloos M.E."/>
            <person name="Ohm R.A."/>
            <person name="Ortiz-Santana B."/>
            <person name="Ovrebo C."/>
            <person name="Racz N."/>
            <person name="Riley R."/>
            <person name="Savchenko A."/>
            <person name="Shiryaev A."/>
            <person name="Soop K."/>
            <person name="Spirin V."/>
            <person name="Szebenyi C."/>
            <person name="Tomsovsky M."/>
            <person name="Tulloss R.E."/>
            <person name="Uehling J."/>
            <person name="Grigoriev I.V."/>
            <person name="Vagvolgyi C."/>
            <person name="Papp T."/>
            <person name="Martin F.M."/>
            <person name="Miettinen O."/>
            <person name="Hibbett D.S."/>
            <person name="Nagy L.G."/>
        </authorList>
    </citation>
    <scope>NUCLEOTIDE SEQUENCE [LARGE SCALE GENOMIC DNA]</scope>
    <source>
        <strain evidence="3 4">CBS 962.96</strain>
    </source>
</reference>
<feature type="transmembrane region" description="Helical" evidence="2">
    <location>
        <begin position="217"/>
        <end position="243"/>
    </location>
</feature>
<feature type="compositionally biased region" description="Basic and acidic residues" evidence="1">
    <location>
        <begin position="8"/>
        <end position="21"/>
    </location>
</feature>
<organism evidence="3 4">
    <name type="scientific">Dendrothele bispora (strain CBS 962.96)</name>
    <dbReference type="NCBI Taxonomy" id="1314807"/>
    <lineage>
        <taxon>Eukaryota</taxon>
        <taxon>Fungi</taxon>
        <taxon>Dikarya</taxon>
        <taxon>Basidiomycota</taxon>
        <taxon>Agaricomycotina</taxon>
        <taxon>Agaricomycetes</taxon>
        <taxon>Agaricomycetidae</taxon>
        <taxon>Agaricales</taxon>
        <taxon>Agaricales incertae sedis</taxon>
        <taxon>Dendrothele</taxon>
    </lineage>
</organism>
<proteinExistence type="predicted"/>
<feature type="compositionally biased region" description="Polar residues" evidence="1">
    <location>
        <begin position="127"/>
        <end position="144"/>
    </location>
</feature>
<evidence type="ECO:0000313" key="4">
    <source>
        <dbReference type="Proteomes" id="UP000297245"/>
    </source>
</evidence>
<dbReference type="EMBL" id="ML179455">
    <property type="protein sequence ID" value="THU87329.1"/>
    <property type="molecule type" value="Genomic_DNA"/>
</dbReference>
<keyword evidence="4" id="KW-1185">Reference proteome</keyword>
<keyword evidence="2" id="KW-1133">Transmembrane helix</keyword>
<accession>A0A4S8LEH6</accession>
<feature type="compositionally biased region" description="Low complexity" evidence="1">
    <location>
        <begin position="153"/>
        <end position="173"/>
    </location>
</feature>
<keyword evidence="2" id="KW-0812">Transmembrane</keyword>
<feature type="compositionally biased region" description="Basic and acidic residues" evidence="1">
    <location>
        <begin position="35"/>
        <end position="44"/>
    </location>
</feature>
<feature type="compositionally biased region" description="Polar residues" evidence="1">
    <location>
        <begin position="89"/>
        <end position="105"/>
    </location>
</feature>
<evidence type="ECO:0000256" key="2">
    <source>
        <dbReference type="SAM" id="Phobius"/>
    </source>
</evidence>
<sequence>MTKPQRGSRYEKAYKRRDGTGRFESGTNDWGGGHNRGEEKRQTEWKAGPGGHSGGGHSRGGQPGGGQPGGGQGGGEDHPPPDSGGTLPGPSSTPDGNSAGQPSSNDSPIPTTPLDPSSTSLDTSSTAAVQNSEPETSTSITATSKRPESAIVSNDTSSEQSESSTITSPTPRSAADHIPASLTVVTTTGPSGATMVSTVTMIANPTMLTQNESDSNLHISTILAIIFGALSFLVILILSLLYLRKRRKREAMKTFTSTSLFPTHRNVSDSGLLDYEKRGSFFFDTHKQEHTDSEFMSIWDSDKSSLSPSDSISQAHIRLSMKRKTVASTAALSALSEETDSAKTITHGVTTIVDDSVMSDTSHTEVKSALGHTKMGYSNSRIREKDLDM</sequence>
<feature type="region of interest" description="Disordered" evidence="1">
    <location>
        <begin position="1"/>
        <end position="178"/>
    </location>
</feature>
<feature type="compositionally biased region" description="Gly residues" evidence="1">
    <location>
        <begin position="48"/>
        <end position="74"/>
    </location>
</feature>